<dbReference type="AlphaFoldDB" id="A0A7S0KGJ5"/>
<name>A0A7S0KGJ5_9CHLO</name>
<evidence type="ECO:0000256" key="1">
    <source>
        <dbReference type="SAM" id="MobiDB-lite"/>
    </source>
</evidence>
<accession>A0A7S0KGJ5</accession>
<feature type="compositionally biased region" description="Low complexity" evidence="1">
    <location>
        <begin position="81"/>
        <end position="96"/>
    </location>
</feature>
<dbReference type="EMBL" id="HBEW01002762">
    <property type="protein sequence ID" value="CAD8579457.1"/>
    <property type="molecule type" value="Transcribed_RNA"/>
</dbReference>
<feature type="region of interest" description="Disordered" evidence="1">
    <location>
        <begin position="221"/>
        <end position="248"/>
    </location>
</feature>
<feature type="compositionally biased region" description="Low complexity" evidence="1">
    <location>
        <begin position="227"/>
        <end position="236"/>
    </location>
</feature>
<feature type="region of interest" description="Disordered" evidence="1">
    <location>
        <begin position="1"/>
        <end position="128"/>
    </location>
</feature>
<organism evidence="2">
    <name type="scientific">Ostreococcus mediterraneus</name>
    <dbReference type="NCBI Taxonomy" id="1486918"/>
    <lineage>
        <taxon>Eukaryota</taxon>
        <taxon>Viridiplantae</taxon>
        <taxon>Chlorophyta</taxon>
        <taxon>Mamiellophyceae</taxon>
        <taxon>Mamiellales</taxon>
        <taxon>Bathycoccaceae</taxon>
        <taxon>Ostreococcus</taxon>
    </lineage>
</organism>
<sequence>MSRGRDSLGRVDASPGAESASSPPPREADGISPSRDAPRVQVTAPIGARKRRLPASVLAAARPTESAKAAKTPGGGRGRGRAAAKPSPVPAPVVRKPLYDVVSASESDEPAPKPAAVKPALASSTLSSSAIEAVKDVTDEALMRVARARAGTKPPAPPAPAVATHADDIDASCPAEPSESERQPTRAPAARAPSPPKPPPPKCAVAPANINVSSFDDVFSLFTGTARTQPTQSRRSPSPPEPASRRQTFTQALACDDDPSQSPPRATGKPKSSFAALLAANVGDVSSDDDDF</sequence>
<protein>
    <submittedName>
        <fullName evidence="2">Uncharacterized protein</fullName>
    </submittedName>
</protein>
<feature type="region of interest" description="Disordered" evidence="1">
    <location>
        <begin position="149"/>
        <end position="208"/>
    </location>
</feature>
<gene>
    <name evidence="2" type="ORF">OMED0929_LOCUS2273</name>
</gene>
<evidence type="ECO:0000313" key="2">
    <source>
        <dbReference type="EMBL" id="CAD8579457.1"/>
    </source>
</evidence>
<feature type="compositionally biased region" description="Pro residues" evidence="1">
    <location>
        <begin position="193"/>
        <end position="202"/>
    </location>
</feature>
<feature type="compositionally biased region" description="Low complexity" evidence="1">
    <location>
        <begin position="114"/>
        <end position="128"/>
    </location>
</feature>
<feature type="region of interest" description="Disordered" evidence="1">
    <location>
        <begin position="254"/>
        <end position="273"/>
    </location>
</feature>
<proteinExistence type="predicted"/>
<reference evidence="2" key="1">
    <citation type="submission" date="2021-01" db="EMBL/GenBank/DDBJ databases">
        <authorList>
            <person name="Corre E."/>
            <person name="Pelletier E."/>
            <person name="Niang G."/>
            <person name="Scheremetjew M."/>
            <person name="Finn R."/>
            <person name="Kale V."/>
            <person name="Holt S."/>
            <person name="Cochrane G."/>
            <person name="Meng A."/>
            <person name="Brown T."/>
            <person name="Cohen L."/>
        </authorList>
    </citation>
    <scope>NUCLEOTIDE SEQUENCE</scope>
    <source>
        <strain evidence="2">Clade-D-RCC2572</strain>
    </source>
</reference>